<reference evidence="1" key="1">
    <citation type="submission" date="2022-08" db="UniProtKB">
        <authorList>
            <consortium name="EnsemblMetazoa"/>
        </authorList>
    </citation>
    <scope>IDENTIFICATION</scope>
    <source>
        <strain evidence="1">05x7-T-G4-1.051#20</strain>
    </source>
</reference>
<protein>
    <submittedName>
        <fullName evidence="1">Uncharacterized protein</fullName>
    </submittedName>
</protein>
<name>A0A8W8JHL8_MAGGI</name>
<sequence length="196" mass="22866">MEKSGFEARLHSLLVDYLSSTNTRTMTPVKKHILQILIFLYGKENIGHFGGFSYSKNTEVADQQRKYILFAFLFMEALKKNTVTETDLTTHQRMWGQHLLSLVNNGMEKAAERYERILHDSEETIFNIKRFQRNLRKVRGTGTESQIKSDHVTPKAVTLFSFRKPRIHERITMALRNVFGSGEPEDFFMLKFQDGQ</sequence>
<dbReference type="EnsemblMetazoa" id="G1913.1">
    <property type="protein sequence ID" value="G1913.1:cds"/>
    <property type="gene ID" value="G1913"/>
</dbReference>
<accession>A0A8W8JHL8</accession>
<dbReference type="AlphaFoldDB" id="A0A8W8JHL8"/>
<organism evidence="1 2">
    <name type="scientific">Magallana gigas</name>
    <name type="common">Pacific oyster</name>
    <name type="synonym">Crassostrea gigas</name>
    <dbReference type="NCBI Taxonomy" id="29159"/>
    <lineage>
        <taxon>Eukaryota</taxon>
        <taxon>Metazoa</taxon>
        <taxon>Spiralia</taxon>
        <taxon>Lophotrochozoa</taxon>
        <taxon>Mollusca</taxon>
        <taxon>Bivalvia</taxon>
        <taxon>Autobranchia</taxon>
        <taxon>Pteriomorphia</taxon>
        <taxon>Ostreida</taxon>
        <taxon>Ostreoidea</taxon>
        <taxon>Ostreidae</taxon>
        <taxon>Magallana</taxon>
    </lineage>
</organism>
<proteinExistence type="predicted"/>
<keyword evidence="2" id="KW-1185">Reference proteome</keyword>
<evidence type="ECO:0000313" key="1">
    <source>
        <dbReference type="EnsemblMetazoa" id="G1913.1:cds"/>
    </source>
</evidence>
<dbReference type="Proteomes" id="UP000005408">
    <property type="component" value="Unassembled WGS sequence"/>
</dbReference>
<evidence type="ECO:0000313" key="2">
    <source>
        <dbReference type="Proteomes" id="UP000005408"/>
    </source>
</evidence>